<dbReference type="Pfam" id="PF16199">
    <property type="entry name" value="Radical_SAM_C"/>
    <property type="match status" value="1"/>
</dbReference>
<dbReference type="RefSeq" id="WP_163303094.1">
    <property type="nucleotide sequence ID" value="NZ_JAAGRQ010000073.1"/>
</dbReference>
<evidence type="ECO:0000256" key="3">
    <source>
        <dbReference type="ARBA" id="ARBA00022691"/>
    </source>
</evidence>
<dbReference type="InterPro" id="IPR032432">
    <property type="entry name" value="Radical_SAM_C"/>
</dbReference>
<evidence type="ECO:0000256" key="4">
    <source>
        <dbReference type="ARBA" id="ARBA00022723"/>
    </source>
</evidence>
<feature type="domain" description="Radical SAM core" evidence="7">
    <location>
        <begin position="13"/>
        <end position="262"/>
    </location>
</feature>
<dbReference type="SFLD" id="SFLDG01086">
    <property type="entry name" value="elongater_protein-like"/>
    <property type="match status" value="1"/>
</dbReference>
<reference evidence="8 9" key="1">
    <citation type="submission" date="2020-02" db="EMBL/GenBank/DDBJ databases">
        <title>Comparative genomics of sulfur disproportionating microorganisms.</title>
        <authorList>
            <person name="Ward L.M."/>
            <person name="Bertran E."/>
            <person name="Johnston D.T."/>
        </authorList>
    </citation>
    <scope>NUCLEOTIDE SEQUENCE [LARGE SCALE GENOMIC DNA]</scope>
    <source>
        <strain evidence="8 9">DSM 3696</strain>
    </source>
</reference>
<evidence type="ECO:0000313" key="9">
    <source>
        <dbReference type="Proteomes" id="UP000469724"/>
    </source>
</evidence>
<evidence type="ECO:0000256" key="5">
    <source>
        <dbReference type="ARBA" id="ARBA00023004"/>
    </source>
</evidence>
<dbReference type="SFLD" id="SFLDS00029">
    <property type="entry name" value="Radical_SAM"/>
    <property type="match status" value="1"/>
</dbReference>
<dbReference type="SUPFAM" id="SSF102114">
    <property type="entry name" value="Radical SAM enzymes"/>
    <property type="match status" value="1"/>
</dbReference>
<keyword evidence="6" id="KW-0411">Iron-sulfur</keyword>
<gene>
    <name evidence="8" type="ORF">G3N56_14880</name>
</gene>
<dbReference type="InterPro" id="IPR058240">
    <property type="entry name" value="rSAM_sf"/>
</dbReference>
<dbReference type="PROSITE" id="PS51918">
    <property type="entry name" value="RADICAL_SAM"/>
    <property type="match status" value="1"/>
</dbReference>
<keyword evidence="3" id="KW-0949">S-adenosyl-L-methionine</keyword>
<comment type="caution">
    <text evidence="8">The sequence shown here is derived from an EMBL/GenBank/DDBJ whole genome shotgun (WGS) entry which is preliminary data.</text>
</comment>
<dbReference type="SFLD" id="SFLDG01091">
    <property type="entry name" value="uncharacterized_CHP01210-like"/>
    <property type="match status" value="1"/>
</dbReference>
<dbReference type="InterPro" id="IPR023404">
    <property type="entry name" value="rSAM_horseshoe"/>
</dbReference>
<dbReference type="InterPro" id="IPR007197">
    <property type="entry name" value="rSAM"/>
</dbReference>
<evidence type="ECO:0000256" key="6">
    <source>
        <dbReference type="ARBA" id="ARBA00023014"/>
    </source>
</evidence>
<dbReference type="Gene3D" id="3.80.30.20">
    <property type="entry name" value="tm_1862 like domain"/>
    <property type="match status" value="1"/>
</dbReference>
<name>A0A7K3NPH6_9BACT</name>
<dbReference type="AlphaFoldDB" id="A0A7K3NPH6"/>
<dbReference type="InterPro" id="IPR039661">
    <property type="entry name" value="ELP3"/>
</dbReference>
<dbReference type="PANTHER" id="PTHR11135:SF1">
    <property type="entry name" value="PROTEIN YHCC"/>
    <property type="match status" value="1"/>
</dbReference>
<dbReference type="NCBIfam" id="TIGR01212">
    <property type="entry name" value="TIGR01212 family radical SAM protein"/>
    <property type="match status" value="1"/>
</dbReference>
<keyword evidence="4" id="KW-0479">Metal-binding</keyword>
<accession>A0A7K3NPH6</accession>
<sequence>MRYQTLAASCLRRLGRRAHKIPLDAGFTCPNRDGTLSHGGCVFCNPSGSGTGLLLKGFGLRAQWDRLTARFSGRPDPPLLWAYLQSFSNTHGPAQKLAAALEAMAALPGIDGLCLGTRPDSLDDEKLDLLAAFPHAERRLEIGLQSANDATLDRIGRGHDAACFARAAHAAASRGLLVCAHVMAGLPGESPDDFLATVDFAATLPVDSIKLHNTLVVRHSRLEALWRSGGYRPMDRQDYVALAAAAIARLRSDMTVERINADAAPDELLAPAWAADKSGLIRDIRTCLADADSWQGRDRDAPDAMPQW</sequence>
<dbReference type="PANTHER" id="PTHR11135">
    <property type="entry name" value="HISTONE ACETYLTRANSFERASE-RELATED"/>
    <property type="match status" value="1"/>
</dbReference>
<keyword evidence="5" id="KW-0408">Iron</keyword>
<comment type="cofactor">
    <cofactor evidence="1">
        <name>[4Fe-4S] cluster</name>
        <dbReference type="ChEBI" id="CHEBI:49883"/>
    </cofactor>
</comment>
<keyword evidence="2" id="KW-0004">4Fe-4S</keyword>
<dbReference type="EMBL" id="JAAGRQ010000073">
    <property type="protein sequence ID" value="NDY58017.1"/>
    <property type="molecule type" value="Genomic_DNA"/>
</dbReference>
<dbReference type="SMART" id="SM00729">
    <property type="entry name" value="Elp3"/>
    <property type="match status" value="1"/>
</dbReference>
<dbReference type="Pfam" id="PF04055">
    <property type="entry name" value="Radical_SAM"/>
    <property type="match status" value="1"/>
</dbReference>
<keyword evidence="9" id="KW-1185">Reference proteome</keyword>
<protein>
    <submittedName>
        <fullName evidence="8">TIGR01212 family radical SAM protein</fullName>
    </submittedName>
</protein>
<evidence type="ECO:0000313" key="8">
    <source>
        <dbReference type="EMBL" id="NDY58017.1"/>
    </source>
</evidence>
<evidence type="ECO:0000256" key="2">
    <source>
        <dbReference type="ARBA" id="ARBA00022485"/>
    </source>
</evidence>
<proteinExistence type="predicted"/>
<dbReference type="InterPro" id="IPR005911">
    <property type="entry name" value="YhcC-like"/>
</dbReference>
<dbReference type="GO" id="GO:0046872">
    <property type="term" value="F:metal ion binding"/>
    <property type="evidence" value="ECO:0007669"/>
    <property type="project" value="UniProtKB-KW"/>
</dbReference>
<dbReference type="GO" id="GO:0003824">
    <property type="term" value="F:catalytic activity"/>
    <property type="evidence" value="ECO:0007669"/>
    <property type="project" value="InterPro"/>
</dbReference>
<dbReference type="InterPro" id="IPR006638">
    <property type="entry name" value="Elp3/MiaA/NifB-like_rSAM"/>
</dbReference>
<evidence type="ECO:0000256" key="1">
    <source>
        <dbReference type="ARBA" id="ARBA00001966"/>
    </source>
</evidence>
<dbReference type="GO" id="GO:0051539">
    <property type="term" value="F:4 iron, 4 sulfur cluster binding"/>
    <property type="evidence" value="ECO:0007669"/>
    <property type="project" value="UniProtKB-KW"/>
</dbReference>
<organism evidence="8 9">
    <name type="scientific">Desulfolutivibrio sulfodismutans</name>
    <dbReference type="NCBI Taxonomy" id="63561"/>
    <lineage>
        <taxon>Bacteria</taxon>
        <taxon>Pseudomonadati</taxon>
        <taxon>Thermodesulfobacteriota</taxon>
        <taxon>Desulfovibrionia</taxon>
        <taxon>Desulfovibrionales</taxon>
        <taxon>Desulfovibrionaceae</taxon>
        <taxon>Desulfolutivibrio</taxon>
    </lineage>
</organism>
<evidence type="ECO:0000259" key="7">
    <source>
        <dbReference type="PROSITE" id="PS51918"/>
    </source>
</evidence>
<dbReference type="Proteomes" id="UP000469724">
    <property type="component" value="Unassembled WGS sequence"/>
</dbReference>